<evidence type="ECO:0000256" key="1">
    <source>
        <dbReference type="ARBA" id="ARBA00001947"/>
    </source>
</evidence>
<dbReference type="Proteomes" id="UP000011991">
    <property type="component" value="Unassembled WGS sequence"/>
</dbReference>
<comment type="similarity">
    <text evidence="3">Belongs to the peptidase M50B family.</text>
</comment>
<evidence type="ECO:0000256" key="7">
    <source>
        <dbReference type="SAM" id="Phobius"/>
    </source>
</evidence>
<dbReference type="PANTHER" id="PTHR13325">
    <property type="entry name" value="PROTEASE M50 MEMBRANE-BOUND TRANSCRIPTION FACTOR SITE 2 PROTEASE"/>
    <property type="match status" value="1"/>
</dbReference>
<name>M5RSF4_9BACT</name>
<dbReference type="AlphaFoldDB" id="M5RSF4"/>
<comment type="caution">
    <text evidence="9">The sequence shown here is derived from an EMBL/GenBank/DDBJ whole genome shotgun (WGS) entry which is preliminary data.</text>
</comment>
<feature type="transmembrane region" description="Helical" evidence="7">
    <location>
        <begin position="357"/>
        <end position="381"/>
    </location>
</feature>
<feature type="transmembrane region" description="Helical" evidence="7">
    <location>
        <begin position="185"/>
        <end position="207"/>
    </location>
</feature>
<dbReference type="InterPro" id="IPR001193">
    <property type="entry name" value="MBTPS2"/>
</dbReference>
<evidence type="ECO:0000256" key="5">
    <source>
        <dbReference type="ARBA" id="ARBA00022989"/>
    </source>
</evidence>
<gene>
    <name evidence="9" type="ORF">RMSM_06194</name>
</gene>
<dbReference type="PANTHER" id="PTHR13325:SF3">
    <property type="entry name" value="MEMBRANE-BOUND TRANSCRIPTION FACTOR SITE-2 PROTEASE"/>
    <property type="match status" value="1"/>
</dbReference>
<keyword evidence="10" id="KW-1185">Reference proteome</keyword>
<feature type="transmembrane region" description="Helical" evidence="7">
    <location>
        <begin position="254"/>
        <end position="276"/>
    </location>
</feature>
<comment type="cofactor">
    <cofactor evidence="1">
        <name>Zn(2+)</name>
        <dbReference type="ChEBI" id="CHEBI:29105"/>
    </cofactor>
</comment>
<comment type="subcellular location">
    <subcellularLocation>
        <location evidence="2">Endomembrane system</location>
        <topology evidence="2">Multi-pass membrane protein</topology>
    </subcellularLocation>
</comment>
<keyword evidence="5 7" id="KW-1133">Transmembrane helix</keyword>
<dbReference type="InterPro" id="IPR008915">
    <property type="entry name" value="Peptidase_M50"/>
</dbReference>
<protein>
    <submittedName>
        <fullName evidence="9">Peptidase, M50 family</fullName>
    </submittedName>
</protein>
<keyword evidence="6 7" id="KW-0472">Membrane</keyword>
<sequence>MSTITRSSSNAIGVRIRQDLVAVQTLHRNESAYVVKDPISMTYHRLRSDEYFILERLDGRSSLDDLQREYETNFHPQKVSHSQLNQLLFRFHQSGLTVSDAANQALPLENRGRKEQRQKWLQQLSSLLFIRFPGIDPEPFLRRTYPWVRPLLSPTAMAIAVFLCVSAAIAFVARWDTFAAEFPTIGVWLRLDSLLILAAVIGGTKILHELGHAFVCKHFGGECHQIGPMLLVFTPALYCDTSDSWMLPNRFERAAVGLAGILTEVVLAAIATWIWIFTAEGMVHSIAMNVMLVCGISTVVFNANPLLRYDGYYVLSDLCDTANLAERSRRLLFAHLNRILLGVDEIPYETLTVFGRFWMLMYAALAAVYRWTLTLAILWFVSLMLRPYGLESLGRMLCVFAITGMIYSLLQIPMRFLKNPARRTKVQWTRLLRFFCVSAILMGVMMWPMPSSISTTGRFTPRKQTPVYISTSGILERLDASPGDTVDKGDTIATLVNHDVQYEYAKALGQLRCKPRLFSRFVNDVSNPLKQATNSLPP</sequence>
<feature type="transmembrane region" description="Helical" evidence="7">
    <location>
        <begin position="431"/>
        <end position="449"/>
    </location>
</feature>
<dbReference type="Pfam" id="PF02163">
    <property type="entry name" value="Peptidase_M50"/>
    <property type="match status" value="1"/>
</dbReference>
<dbReference type="RefSeq" id="WP_008705436.1">
    <property type="nucleotide sequence ID" value="NZ_ANOG01000897.1"/>
</dbReference>
<dbReference type="GO" id="GO:0005737">
    <property type="term" value="C:cytoplasm"/>
    <property type="evidence" value="ECO:0007669"/>
    <property type="project" value="TreeGrafter"/>
</dbReference>
<evidence type="ECO:0000256" key="4">
    <source>
        <dbReference type="ARBA" id="ARBA00022692"/>
    </source>
</evidence>
<proteinExistence type="inferred from homology"/>
<feature type="domain" description="Peptidase M50" evidence="8">
    <location>
        <begin position="198"/>
        <end position="347"/>
    </location>
</feature>
<evidence type="ECO:0000256" key="3">
    <source>
        <dbReference type="ARBA" id="ARBA00007931"/>
    </source>
</evidence>
<evidence type="ECO:0000313" key="10">
    <source>
        <dbReference type="Proteomes" id="UP000011991"/>
    </source>
</evidence>
<evidence type="ECO:0000259" key="8">
    <source>
        <dbReference type="Pfam" id="PF02163"/>
    </source>
</evidence>
<feature type="transmembrane region" description="Helical" evidence="7">
    <location>
        <begin position="151"/>
        <end position="173"/>
    </location>
</feature>
<organism evidence="9 10">
    <name type="scientific">Rhodopirellula maiorica SM1</name>
    <dbReference type="NCBI Taxonomy" id="1265738"/>
    <lineage>
        <taxon>Bacteria</taxon>
        <taxon>Pseudomonadati</taxon>
        <taxon>Planctomycetota</taxon>
        <taxon>Planctomycetia</taxon>
        <taxon>Pirellulales</taxon>
        <taxon>Pirellulaceae</taxon>
        <taxon>Novipirellula</taxon>
    </lineage>
</organism>
<dbReference type="GO" id="GO:0016020">
    <property type="term" value="C:membrane"/>
    <property type="evidence" value="ECO:0007669"/>
    <property type="project" value="InterPro"/>
</dbReference>
<dbReference type="GO" id="GO:0031293">
    <property type="term" value="P:membrane protein intracellular domain proteolysis"/>
    <property type="evidence" value="ECO:0007669"/>
    <property type="project" value="TreeGrafter"/>
</dbReference>
<dbReference type="GO" id="GO:0004222">
    <property type="term" value="F:metalloendopeptidase activity"/>
    <property type="evidence" value="ECO:0007669"/>
    <property type="project" value="InterPro"/>
</dbReference>
<dbReference type="EMBL" id="ANOG01000897">
    <property type="protein sequence ID" value="EMI16889.1"/>
    <property type="molecule type" value="Genomic_DNA"/>
</dbReference>
<evidence type="ECO:0000313" key="9">
    <source>
        <dbReference type="EMBL" id="EMI16889.1"/>
    </source>
</evidence>
<feature type="non-terminal residue" evidence="9">
    <location>
        <position position="538"/>
    </location>
</feature>
<accession>M5RSF4</accession>
<evidence type="ECO:0000256" key="2">
    <source>
        <dbReference type="ARBA" id="ARBA00004127"/>
    </source>
</evidence>
<feature type="transmembrane region" description="Helical" evidence="7">
    <location>
        <begin position="393"/>
        <end position="410"/>
    </location>
</feature>
<reference evidence="9 10" key="1">
    <citation type="journal article" date="2013" name="Mar. Genomics">
        <title>Expression of sulfatases in Rhodopirellula baltica and the diversity of sulfatases in the genus Rhodopirellula.</title>
        <authorList>
            <person name="Wegner C.E."/>
            <person name="Richter-Heitmann T."/>
            <person name="Klindworth A."/>
            <person name="Klockow C."/>
            <person name="Richter M."/>
            <person name="Achstetter T."/>
            <person name="Glockner F.O."/>
            <person name="Harder J."/>
        </authorList>
    </citation>
    <scope>NUCLEOTIDE SEQUENCE [LARGE SCALE GENOMIC DNA]</scope>
    <source>
        <strain evidence="9 10">SM1</strain>
    </source>
</reference>
<evidence type="ECO:0000256" key="6">
    <source>
        <dbReference type="ARBA" id="ARBA00023136"/>
    </source>
</evidence>
<feature type="transmembrane region" description="Helical" evidence="7">
    <location>
        <begin position="282"/>
        <end position="303"/>
    </location>
</feature>
<keyword evidence="4 7" id="KW-0812">Transmembrane</keyword>
<dbReference type="GO" id="GO:0012505">
    <property type="term" value="C:endomembrane system"/>
    <property type="evidence" value="ECO:0007669"/>
    <property type="project" value="UniProtKB-SubCell"/>
</dbReference>